<dbReference type="EMBL" id="JAOTIF010000006">
    <property type="protein sequence ID" value="MCU7549645.1"/>
    <property type="molecule type" value="Genomic_DNA"/>
</dbReference>
<dbReference type="RefSeq" id="WP_279297086.1">
    <property type="nucleotide sequence ID" value="NZ_JAOTIF010000006.1"/>
</dbReference>
<name>A0A9X2XVC5_9BACT</name>
<proteinExistence type="predicted"/>
<comment type="caution">
    <text evidence="1">The sequence shown here is derived from an EMBL/GenBank/DDBJ whole genome shotgun (WGS) entry which is preliminary data.</text>
</comment>
<reference evidence="1" key="1">
    <citation type="submission" date="2022-09" db="EMBL/GenBank/DDBJ databases">
        <authorList>
            <person name="Yuan C."/>
            <person name="Ke Z."/>
        </authorList>
    </citation>
    <scope>NUCLEOTIDE SEQUENCE</scope>
    <source>
        <strain evidence="1">LB-8</strain>
    </source>
</reference>
<gene>
    <name evidence="1" type="ORF">OCK74_11000</name>
</gene>
<keyword evidence="2" id="KW-1185">Reference proteome</keyword>
<evidence type="ECO:0000313" key="2">
    <source>
        <dbReference type="Proteomes" id="UP001155483"/>
    </source>
</evidence>
<dbReference type="AlphaFoldDB" id="A0A9X2XVC5"/>
<reference evidence="1" key="2">
    <citation type="submission" date="2023-04" db="EMBL/GenBank/DDBJ databases">
        <title>Paracnuella aquatica gen. nov., sp. nov., a member of the family Chitinophagaceae isolated from a hot spring.</title>
        <authorList>
            <person name="Wang C."/>
        </authorList>
    </citation>
    <scope>NUCLEOTIDE SEQUENCE</scope>
    <source>
        <strain evidence="1">LB-8</strain>
    </source>
</reference>
<dbReference type="Proteomes" id="UP001155483">
    <property type="component" value="Unassembled WGS sequence"/>
</dbReference>
<sequence>MHNKIKLLLFGLIEYSIVVAQLSPVAIEKLDSFTLRTMQDWHVMDVAIGIVGKDSVLFFERLWVQRL</sequence>
<protein>
    <submittedName>
        <fullName evidence="1">Uncharacterized protein</fullName>
    </submittedName>
</protein>
<organism evidence="1 2">
    <name type="scientific">Paraflavisolibacter caeni</name>
    <dbReference type="NCBI Taxonomy" id="2982496"/>
    <lineage>
        <taxon>Bacteria</taxon>
        <taxon>Pseudomonadati</taxon>
        <taxon>Bacteroidota</taxon>
        <taxon>Chitinophagia</taxon>
        <taxon>Chitinophagales</taxon>
        <taxon>Chitinophagaceae</taxon>
        <taxon>Paraflavisolibacter</taxon>
    </lineage>
</organism>
<evidence type="ECO:0000313" key="1">
    <source>
        <dbReference type="EMBL" id="MCU7549645.1"/>
    </source>
</evidence>
<accession>A0A9X2XVC5</accession>